<dbReference type="Pfam" id="PF02615">
    <property type="entry name" value="Ldh_2"/>
    <property type="match status" value="1"/>
</dbReference>
<comment type="caution">
    <text evidence="4">The sequence shown here is derived from an EMBL/GenBank/DDBJ whole genome shotgun (WGS) entry which is preliminary data.</text>
</comment>
<protein>
    <submittedName>
        <fullName evidence="4">Malate/L-lactate dehydrogenase</fullName>
    </submittedName>
</protein>
<proteinExistence type="inferred from homology"/>
<keyword evidence="5" id="KW-1185">Reference proteome</keyword>
<evidence type="ECO:0000256" key="1">
    <source>
        <dbReference type="ARBA" id="ARBA00006056"/>
    </source>
</evidence>
<dbReference type="InterPro" id="IPR043143">
    <property type="entry name" value="Mal/L-sulf/L-lact_DH-like_NADP"/>
</dbReference>
<dbReference type="OrthoDB" id="7881616at2759"/>
<evidence type="ECO:0000256" key="3">
    <source>
        <dbReference type="SAM" id="MobiDB-lite"/>
    </source>
</evidence>
<reference evidence="4 5" key="1">
    <citation type="submission" date="2014-10" db="EMBL/GenBank/DDBJ databases">
        <title>Draft genome of the hookworm Ancylostoma caninum.</title>
        <authorList>
            <person name="Mitreva M."/>
        </authorList>
    </citation>
    <scope>NUCLEOTIDE SEQUENCE [LARGE SCALE GENOMIC DNA]</scope>
    <source>
        <strain evidence="4 5">Baltimore</strain>
    </source>
</reference>
<organism evidence="4 5">
    <name type="scientific">Ancylostoma caninum</name>
    <name type="common">Dog hookworm</name>
    <dbReference type="NCBI Taxonomy" id="29170"/>
    <lineage>
        <taxon>Eukaryota</taxon>
        <taxon>Metazoa</taxon>
        <taxon>Ecdysozoa</taxon>
        <taxon>Nematoda</taxon>
        <taxon>Chromadorea</taxon>
        <taxon>Rhabditida</taxon>
        <taxon>Rhabditina</taxon>
        <taxon>Rhabditomorpha</taxon>
        <taxon>Strongyloidea</taxon>
        <taxon>Ancylostomatidae</taxon>
        <taxon>Ancylostomatinae</taxon>
        <taxon>Ancylostoma</taxon>
    </lineage>
</organism>
<dbReference type="EMBL" id="JOJR01000883">
    <property type="protein sequence ID" value="RCN33673.1"/>
    <property type="molecule type" value="Genomic_DNA"/>
</dbReference>
<evidence type="ECO:0000256" key="2">
    <source>
        <dbReference type="ARBA" id="ARBA00023002"/>
    </source>
</evidence>
<feature type="region of interest" description="Disordered" evidence="3">
    <location>
        <begin position="1"/>
        <end position="32"/>
    </location>
</feature>
<gene>
    <name evidence="4" type="ORF">ANCCAN_20497</name>
</gene>
<accession>A0A368FNG5</accession>
<dbReference type="SUPFAM" id="SSF89733">
    <property type="entry name" value="L-sulfolactate dehydrogenase-like"/>
    <property type="match status" value="1"/>
</dbReference>
<feature type="compositionally biased region" description="Polar residues" evidence="3">
    <location>
        <begin position="10"/>
        <end position="22"/>
    </location>
</feature>
<sequence>MICYRPPPISKSTGRVTSRQSPPNAPEPKKERASAAWVDGLSLLGPVVGNFCMDVAMKKAKETGVGWVSAKGSNHFGIAGWYALRAMKKGLMGMAFTNTSPLQYPTRAAKPALGTNPICIGVNGTGGDHFLLDMATTTVAIGKVGCLGRKDLVIFSEPYV</sequence>
<dbReference type="Proteomes" id="UP000252519">
    <property type="component" value="Unassembled WGS sequence"/>
</dbReference>
<dbReference type="InterPro" id="IPR036111">
    <property type="entry name" value="Mal/L-sulfo/L-lacto_DH-like_sf"/>
</dbReference>
<dbReference type="PANTHER" id="PTHR11091">
    <property type="entry name" value="OXIDOREDUCTASE-RELATED"/>
    <property type="match status" value="1"/>
</dbReference>
<evidence type="ECO:0000313" key="4">
    <source>
        <dbReference type="EMBL" id="RCN33673.1"/>
    </source>
</evidence>
<comment type="similarity">
    <text evidence="1">Belongs to the LDH2/MDH2 oxidoreductase family.</text>
</comment>
<dbReference type="AlphaFoldDB" id="A0A368FNG5"/>
<dbReference type="GO" id="GO:0016491">
    <property type="term" value="F:oxidoreductase activity"/>
    <property type="evidence" value="ECO:0007669"/>
    <property type="project" value="UniProtKB-KW"/>
</dbReference>
<dbReference type="STRING" id="29170.A0A368FNG5"/>
<dbReference type="PANTHER" id="PTHR11091:SF0">
    <property type="entry name" value="MALATE DEHYDROGENASE"/>
    <property type="match status" value="1"/>
</dbReference>
<dbReference type="Gene3D" id="3.30.1370.60">
    <property type="entry name" value="Hypothetical oxidoreductase yiak, domain 2"/>
    <property type="match status" value="1"/>
</dbReference>
<dbReference type="InterPro" id="IPR003767">
    <property type="entry name" value="Malate/L-lactate_DH-like"/>
</dbReference>
<name>A0A368FNG5_ANCCA</name>
<keyword evidence="2" id="KW-0560">Oxidoreductase</keyword>
<evidence type="ECO:0000313" key="5">
    <source>
        <dbReference type="Proteomes" id="UP000252519"/>
    </source>
</evidence>